<dbReference type="CDD" id="cd06171">
    <property type="entry name" value="Sigma70_r4"/>
    <property type="match status" value="1"/>
</dbReference>
<dbReference type="PANTHER" id="PTHR43133">
    <property type="entry name" value="RNA POLYMERASE ECF-TYPE SIGMA FACTO"/>
    <property type="match status" value="1"/>
</dbReference>
<dbReference type="PROSITE" id="PS01063">
    <property type="entry name" value="SIGMA70_ECF"/>
    <property type="match status" value="1"/>
</dbReference>
<dbReference type="NCBIfam" id="TIGR02937">
    <property type="entry name" value="sigma70-ECF"/>
    <property type="match status" value="1"/>
</dbReference>
<feature type="domain" description="RNA polymerase sigma factor 70 region 4 type 2" evidence="9">
    <location>
        <begin position="171"/>
        <end position="221"/>
    </location>
</feature>
<dbReference type="Gene3D" id="1.10.1740.10">
    <property type="match status" value="1"/>
</dbReference>
<comment type="similarity">
    <text evidence="1 6">Belongs to the sigma-70 factor family. ECF subfamily.</text>
</comment>
<dbReference type="InterPro" id="IPR013249">
    <property type="entry name" value="RNA_pol_sigma70_r4_t2"/>
</dbReference>
<keyword evidence="3 6" id="KW-0731">Sigma factor</keyword>
<name>B8IJK3_METNO</name>
<evidence type="ECO:0000259" key="8">
    <source>
        <dbReference type="Pfam" id="PF04542"/>
    </source>
</evidence>
<dbReference type="KEGG" id="mno:Mnod_3118"/>
<dbReference type="InterPro" id="IPR039425">
    <property type="entry name" value="RNA_pol_sigma-70-like"/>
</dbReference>
<dbReference type="InterPro" id="IPR014284">
    <property type="entry name" value="RNA_pol_sigma-70_dom"/>
</dbReference>
<evidence type="ECO:0000256" key="4">
    <source>
        <dbReference type="ARBA" id="ARBA00023125"/>
    </source>
</evidence>
<protein>
    <recommendedName>
        <fullName evidence="6">RNA polymerase sigma factor</fullName>
    </recommendedName>
</protein>
<dbReference type="SUPFAM" id="SSF88946">
    <property type="entry name" value="Sigma2 domain of RNA polymerase sigma factors"/>
    <property type="match status" value="1"/>
</dbReference>
<dbReference type="GO" id="GO:0016987">
    <property type="term" value="F:sigma factor activity"/>
    <property type="evidence" value="ECO:0007669"/>
    <property type="project" value="UniProtKB-KW"/>
</dbReference>
<feature type="region of interest" description="Disordered" evidence="7">
    <location>
        <begin position="1"/>
        <end position="27"/>
    </location>
</feature>
<dbReference type="InterPro" id="IPR000838">
    <property type="entry name" value="RNA_pol_sigma70_ECF_CS"/>
</dbReference>
<keyword evidence="4 6" id="KW-0238">DNA-binding</keyword>
<evidence type="ECO:0000256" key="6">
    <source>
        <dbReference type="RuleBase" id="RU000716"/>
    </source>
</evidence>
<dbReference type="OrthoDB" id="9797134at2"/>
<dbReference type="RefSeq" id="WP_015929721.1">
    <property type="nucleotide sequence ID" value="NC_011894.1"/>
</dbReference>
<keyword evidence="2 6" id="KW-0805">Transcription regulation</keyword>
<organism evidence="10 11">
    <name type="scientific">Methylobacterium nodulans (strain LMG 21967 / CNCM I-2342 / ORS 2060)</name>
    <dbReference type="NCBI Taxonomy" id="460265"/>
    <lineage>
        <taxon>Bacteria</taxon>
        <taxon>Pseudomonadati</taxon>
        <taxon>Pseudomonadota</taxon>
        <taxon>Alphaproteobacteria</taxon>
        <taxon>Hyphomicrobiales</taxon>
        <taxon>Methylobacteriaceae</taxon>
        <taxon>Methylobacterium</taxon>
    </lineage>
</organism>
<dbReference type="STRING" id="460265.Mnod_3118"/>
<dbReference type="InterPro" id="IPR007627">
    <property type="entry name" value="RNA_pol_sigma70_r2"/>
</dbReference>
<feature type="domain" description="RNA polymerase sigma-70 region 2" evidence="8">
    <location>
        <begin position="81"/>
        <end position="143"/>
    </location>
</feature>
<dbReference type="EMBL" id="CP001349">
    <property type="protein sequence ID" value="ACL58051.1"/>
    <property type="molecule type" value="Genomic_DNA"/>
</dbReference>
<dbReference type="Proteomes" id="UP000008207">
    <property type="component" value="Chromosome"/>
</dbReference>
<dbReference type="InterPro" id="IPR013324">
    <property type="entry name" value="RNA_pol_sigma_r3/r4-like"/>
</dbReference>
<evidence type="ECO:0000256" key="3">
    <source>
        <dbReference type="ARBA" id="ARBA00023082"/>
    </source>
</evidence>
<dbReference type="InterPro" id="IPR036388">
    <property type="entry name" value="WH-like_DNA-bd_sf"/>
</dbReference>
<dbReference type="GO" id="GO:0006352">
    <property type="term" value="P:DNA-templated transcription initiation"/>
    <property type="evidence" value="ECO:0007669"/>
    <property type="project" value="InterPro"/>
</dbReference>
<dbReference type="PANTHER" id="PTHR43133:SF25">
    <property type="entry name" value="RNA POLYMERASE SIGMA FACTOR RFAY-RELATED"/>
    <property type="match status" value="1"/>
</dbReference>
<dbReference type="GO" id="GO:0003677">
    <property type="term" value="F:DNA binding"/>
    <property type="evidence" value="ECO:0007669"/>
    <property type="project" value="UniProtKB-KW"/>
</dbReference>
<dbReference type="AlphaFoldDB" id="B8IJK3"/>
<evidence type="ECO:0000256" key="2">
    <source>
        <dbReference type="ARBA" id="ARBA00023015"/>
    </source>
</evidence>
<dbReference type="Pfam" id="PF04542">
    <property type="entry name" value="Sigma70_r2"/>
    <property type="match status" value="1"/>
</dbReference>
<dbReference type="eggNOG" id="COG1595">
    <property type="taxonomic scope" value="Bacteria"/>
</dbReference>
<evidence type="ECO:0000313" key="11">
    <source>
        <dbReference type="Proteomes" id="UP000008207"/>
    </source>
</evidence>
<reference evidence="10 11" key="1">
    <citation type="submission" date="2009-01" db="EMBL/GenBank/DDBJ databases">
        <title>Complete sequence of chromosome of Methylobacterium nodulans ORS 2060.</title>
        <authorList>
            <consortium name="US DOE Joint Genome Institute"/>
            <person name="Lucas S."/>
            <person name="Copeland A."/>
            <person name="Lapidus A."/>
            <person name="Glavina del Rio T."/>
            <person name="Dalin E."/>
            <person name="Tice H."/>
            <person name="Bruce D."/>
            <person name="Goodwin L."/>
            <person name="Pitluck S."/>
            <person name="Sims D."/>
            <person name="Brettin T."/>
            <person name="Detter J.C."/>
            <person name="Han C."/>
            <person name="Larimer F."/>
            <person name="Land M."/>
            <person name="Hauser L."/>
            <person name="Kyrpides N."/>
            <person name="Ivanova N."/>
            <person name="Marx C.J."/>
            <person name="Richardson P."/>
        </authorList>
    </citation>
    <scope>NUCLEOTIDE SEQUENCE [LARGE SCALE GENOMIC DNA]</scope>
    <source>
        <strain evidence="11">LMG 21967 / CNCM I-2342 / ORS 2060</strain>
    </source>
</reference>
<dbReference type="SUPFAM" id="SSF88659">
    <property type="entry name" value="Sigma3 and sigma4 domains of RNA polymerase sigma factors"/>
    <property type="match status" value="1"/>
</dbReference>
<evidence type="ECO:0000313" key="10">
    <source>
        <dbReference type="EMBL" id="ACL58051.1"/>
    </source>
</evidence>
<dbReference type="Gene3D" id="1.10.10.10">
    <property type="entry name" value="Winged helix-like DNA-binding domain superfamily/Winged helix DNA-binding domain"/>
    <property type="match status" value="1"/>
</dbReference>
<gene>
    <name evidence="10" type="ordered locus">Mnod_3118</name>
</gene>
<sequence>MAPATLRIAAAPRTHSDGRTSAPRLSRSVRKHLGSELRALYATVLEVEPSTRLLDLITRLTDAFPEGEADTTFRNDLLSAVPALHAFALSLAVNPTRAEDLVQETLLRAWEHRARFEPGTNFKAWLFTILRNQFYGDCRKRRREVEDVDGVKAGQVVAPAAQEASCDLRRVWDHLGKLPPLQREALILVAAQGLTYEAAAELIGCEVGTVKSRVSRARSFLAGALWPQERASPA</sequence>
<evidence type="ECO:0000256" key="7">
    <source>
        <dbReference type="SAM" id="MobiDB-lite"/>
    </source>
</evidence>
<dbReference type="InterPro" id="IPR013325">
    <property type="entry name" value="RNA_pol_sigma_r2"/>
</dbReference>
<keyword evidence="5 6" id="KW-0804">Transcription</keyword>
<evidence type="ECO:0000256" key="1">
    <source>
        <dbReference type="ARBA" id="ARBA00010641"/>
    </source>
</evidence>
<keyword evidence="11" id="KW-1185">Reference proteome</keyword>
<accession>B8IJK3</accession>
<dbReference type="HOGENOM" id="CLU_047691_1_2_5"/>
<dbReference type="Pfam" id="PF08281">
    <property type="entry name" value="Sigma70_r4_2"/>
    <property type="match status" value="1"/>
</dbReference>
<evidence type="ECO:0000256" key="5">
    <source>
        <dbReference type="ARBA" id="ARBA00023163"/>
    </source>
</evidence>
<proteinExistence type="inferred from homology"/>
<evidence type="ECO:0000259" key="9">
    <source>
        <dbReference type="Pfam" id="PF08281"/>
    </source>
</evidence>